<keyword evidence="1" id="KW-0812">Transmembrane</keyword>
<reference evidence="2" key="1">
    <citation type="submission" date="2022-06" db="EMBL/GenBank/DDBJ databases">
        <authorList>
            <person name="Sun Q."/>
        </authorList>
    </citation>
    <scope>NUCLEOTIDE SEQUENCE</scope>
    <source>
        <strain evidence="2">S101</strain>
    </source>
</reference>
<accession>A0AAJ1F613</accession>
<feature type="transmembrane region" description="Helical" evidence="1">
    <location>
        <begin position="69"/>
        <end position="89"/>
    </location>
</feature>
<dbReference type="Proteomes" id="UP001155380">
    <property type="component" value="Unassembled WGS sequence"/>
</dbReference>
<name>A0AAJ1F613_9HYPH</name>
<gene>
    <name evidence="2" type="ORF">NBH21_02010</name>
</gene>
<evidence type="ECO:0000256" key="1">
    <source>
        <dbReference type="SAM" id="Phobius"/>
    </source>
</evidence>
<proteinExistence type="predicted"/>
<organism evidence="2 3">
    <name type="scientific">Ciceribacter sichuanensis</name>
    <dbReference type="NCBI Taxonomy" id="2949647"/>
    <lineage>
        <taxon>Bacteria</taxon>
        <taxon>Pseudomonadati</taxon>
        <taxon>Pseudomonadota</taxon>
        <taxon>Alphaproteobacteria</taxon>
        <taxon>Hyphomicrobiales</taxon>
        <taxon>Rhizobiaceae</taxon>
        <taxon>Ciceribacter</taxon>
    </lineage>
</organism>
<sequence>MNTTKRILISLLIGLAVAGGAMMKDKMTNAEWVVSPEQIAEAKAQGKIGFESSPGTVAVLPIRSEKADMLPLTWAMFGIAAAAVSFRVLSRKAA</sequence>
<keyword evidence="1" id="KW-1133">Transmembrane helix</keyword>
<keyword evidence="1" id="KW-0472">Membrane</keyword>
<dbReference type="AlphaFoldDB" id="A0AAJ1F613"/>
<evidence type="ECO:0000313" key="3">
    <source>
        <dbReference type="Proteomes" id="UP001155380"/>
    </source>
</evidence>
<comment type="caution">
    <text evidence="2">The sequence shown here is derived from an EMBL/GenBank/DDBJ whole genome shotgun (WGS) entry which is preliminary data.</text>
</comment>
<dbReference type="EMBL" id="JAMXLX010000001">
    <property type="protein sequence ID" value="MCO5955534.1"/>
    <property type="molecule type" value="Genomic_DNA"/>
</dbReference>
<protein>
    <submittedName>
        <fullName evidence="2">Uncharacterized protein</fullName>
    </submittedName>
</protein>
<evidence type="ECO:0000313" key="2">
    <source>
        <dbReference type="EMBL" id="MCO5955534.1"/>
    </source>
</evidence>
<dbReference type="RefSeq" id="WP_250912284.1">
    <property type="nucleotide sequence ID" value="NZ_JAMXLX010000001.1"/>
</dbReference>